<keyword evidence="2" id="KW-1185">Reference proteome</keyword>
<dbReference type="EMBL" id="JNBS01000721">
    <property type="protein sequence ID" value="OQS03920.1"/>
    <property type="molecule type" value="Genomic_DNA"/>
</dbReference>
<organism evidence="1 2">
    <name type="scientific">Thraustotheca clavata</name>
    <dbReference type="NCBI Taxonomy" id="74557"/>
    <lineage>
        <taxon>Eukaryota</taxon>
        <taxon>Sar</taxon>
        <taxon>Stramenopiles</taxon>
        <taxon>Oomycota</taxon>
        <taxon>Saprolegniomycetes</taxon>
        <taxon>Saprolegniales</taxon>
        <taxon>Achlyaceae</taxon>
        <taxon>Thraustotheca</taxon>
    </lineage>
</organism>
<dbReference type="OrthoDB" id="65815at2759"/>
<comment type="caution">
    <text evidence="1">The sequence shown here is derived from an EMBL/GenBank/DDBJ whole genome shotgun (WGS) entry which is preliminary data.</text>
</comment>
<gene>
    <name evidence="1" type="ORF">THRCLA_21028</name>
</gene>
<proteinExistence type="predicted"/>
<reference evidence="1 2" key="1">
    <citation type="journal article" date="2014" name="Genome Biol. Evol.">
        <title>The secreted proteins of Achlya hypogyna and Thraustotheca clavata identify the ancestral oomycete secretome and reveal gene acquisitions by horizontal gene transfer.</title>
        <authorList>
            <person name="Misner I."/>
            <person name="Blouin N."/>
            <person name="Leonard G."/>
            <person name="Richards T.A."/>
            <person name="Lane C.E."/>
        </authorList>
    </citation>
    <scope>NUCLEOTIDE SEQUENCE [LARGE SCALE GENOMIC DNA]</scope>
    <source>
        <strain evidence="1 2">ATCC 34112</strain>
    </source>
</reference>
<evidence type="ECO:0000313" key="2">
    <source>
        <dbReference type="Proteomes" id="UP000243217"/>
    </source>
</evidence>
<name>A0A1W0A1J9_9STRA</name>
<evidence type="ECO:0000313" key="1">
    <source>
        <dbReference type="EMBL" id="OQS03920.1"/>
    </source>
</evidence>
<accession>A0A1W0A1J9</accession>
<sequence>MTRFKGDSLPSYYAINRRNSLLSSESTPEPRISTFTENHIQIEKEKVIPSTAQNDILPSKRQRPSLSQQLALISGKTQQLVDTLQRKDVGSGKLTVPTASMTVGRLECKFPSPVHFEDKVCRYQFMTSSRDIAMFMYYCDMEQISFEHRMC</sequence>
<dbReference type="AlphaFoldDB" id="A0A1W0A1J9"/>
<protein>
    <submittedName>
        <fullName evidence="1">Uncharacterized protein</fullName>
    </submittedName>
</protein>
<feature type="non-terminal residue" evidence="1">
    <location>
        <position position="151"/>
    </location>
</feature>
<dbReference type="Proteomes" id="UP000243217">
    <property type="component" value="Unassembled WGS sequence"/>
</dbReference>